<feature type="signal peptide" evidence="1">
    <location>
        <begin position="1"/>
        <end position="25"/>
    </location>
</feature>
<feature type="chain" id="PRO_5013614657" evidence="1">
    <location>
        <begin position="26"/>
        <end position="155"/>
    </location>
</feature>
<evidence type="ECO:0000313" key="3">
    <source>
        <dbReference type="Proteomes" id="UP000231192"/>
    </source>
</evidence>
<dbReference type="Proteomes" id="UP000231192">
    <property type="component" value="Unassembled WGS sequence"/>
</dbReference>
<dbReference type="AlphaFoldDB" id="A0A2H0UD43"/>
<reference evidence="3" key="1">
    <citation type="submission" date="2017-09" db="EMBL/GenBank/DDBJ databases">
        <title>Depth-based differentiation of microbial function through sediment-hosted aquifers and enrichment of novel symbionts in the deep terrestrial subsurface.</title>
        <authorList>
            <person name="Probst A.J."/>
            <person name="Ladd B."/>
            <person name="Jarett J.K."/>
            <person name="Geller-Mcgrath D.E."/>
            <person name="Sieber C.M.K."/>
            <person name="Emerson J.B."/>
            <person name="Anantharaman K."/>
            <person name="Thomas B.C."/>
            <person name="Malmstrom R."/>
            <person name="Stieglmeier M."/>
            <person name="Klingl A."/>
            <person name="Woyke T."/>
            <person name="Ryan C.M."/>
            <person name="Banfield J.F."/>
        </authorList>
    </citation>
    <scope>NUCLEOTIDE SEQUENCE [LARGE SCALE GENOMIC DNA]</scope>
</reference>
<name>A0A2H0UD43_9BACT</name>
<keyword evidence="1" id="KW-0732">Signal</keyword>
<gene>
    <name evidence="2" type="ORF">COU18_02850</name>
</gene>
<evidence type="ECO:0000313" key="2">
    <source>
        <dbReference type="EMBL" id="PIR83596.1"/>
    </source>
</evidence>
<protein>
    <submittedName>
        <fullName evidence="2">Uncharacterized protein</fullName>
    </submittedName>
</protein>
<accession>A0A2H0UD43</accession>
<comment type="caution">
    <text evidence="2">The sequence shown here is derived from an EMBL/GenBank/DDBJ whole genome shotgun (WGS) entry which is preliminary data.</text>
</comment>
<sequence length="155" mass="16808">MKNVNLKTIGLIAGISALVSPIATASAQEVLHVGDTGNIRNSMLCDTAEQLLEFLNANAEGGFNAGFRIYQRHHRTLNDSGNPTCRYIAYNQTAVVGEMIDSVHGVDYDDDGNKGTLYVVEMFVDGHLYYSTSSFDVLPAETPTEPSFDADDQGI</sequence>
<dbReference type="EMBL" id="PFBK01000008">
    <property type="protein sequence ID" value="PIR83596.1"/>
    <property type="molecule type" value="Genomic_DNA"/>
</dbReference>
<proteinExistence type="predicted"/>
<organism evidence="2 3">
    <name type="scientific">Candidatus Kaiserbacteria bacterium CG10_big_fil_rev_8_21_14_0_10_51_14</name>
    <dbReference type="NCBI Taxonomy" id="1974610"/>
    <lineage>
        <taxon>Bacteria</taxon>
        <taxon>Candidatus Kaiseribacteriota</taxon>
    </lineage>
</organism>
<evidence type="ECO:0000256" key="1">
    <source>
        <dbReference type="SAM" id="SignalP"/>
    </source>
</evidence>